<evidence type="ECO:0000313" key="2">
    <source>
        <dbReference type="Proteomes" id="UP001162992"/>
    </source>
</evidence>
<dbReference type="Proteomes" id="UP001162992">
    <property type="component" value="Chromosome 6"/>
</dbReference>
<gene>
    <name evidence="1" type="ORF">O6H91_06G017100</name>
</gene>
<name>A0ACC2DB45_DIPCM</name>
<accession>A0ACC2DB45</accession>
<proteinExistence type="predicted"/>
<reference evidence="2" key="1">
    <citation type="journal article" date="2024" name="Proc. Natl. Acad. Sci. U.S.A.">
        <title>Extraordinary preservation of gene collinearity over three hundred million years revealed in homosporous lycophytes.</title>
        <authorList>
            <person name="Li C."/>
            <person name="Wickell D."/>
            <person name="Kuo L.Y."/>
            <person name="Chen X."/>
            <person name="Nie B."/>
            <person name="Liao X."/>
            <person name="Peng D."/>
            <person name="Ji J."/>
            <person name="Jenkins J."/>
            <person name="Williams M."/>
            <person name="Shu S."/>
            <person name="Plott C."/>
            <person name="Barry K."/>
            <person name="Rajasekar S."/>
            <person name="Grimwood J."/>
            <person name="Han X."/>
            <person name="Sun S."/>
            <person name="Hou Z."/>
            <person name="He W."/>
            <person name="Dai G."/>
            <person name="Sun C."/>
            <person name="Schmutz J."/>
            <person name="Leebens-Mack J.H."/>
            <person name="Li F.W."/>
            <person name="Wang L."/>
        </authorList>
    </citation>
    <scope>NUCLEOTIDE SEQUENCE [LARGE SCALE GENOMIC DNA]</scope>
    <source>
        <strain evidence="2">cv. PW_Plant_1</strain>
    </source>
</reference>
<comment type="caution">
    <text evidence="1">The sequence shown here is derived from an EMBL/GenBank/DDBJ whole genome shotgun (WGS) entry which is preliminary data.</text>
</comment>
<keyword evidence="2" id="KW-1185">Reference proteome</keyword>
<sequence>MHRKHIEIRAQQQESKDAKMGEIVEEPVQLESLNISLGSFSVCDPPSPQKVTYYYSRMSANNICFLYRVTTEESLYRCHPEAKGWPELLLTKEELDQHFRELSEDNIYWYKSRAGEETHSGVRYPDMDEFRRHWHVGTNVFFRYNDMRSTGIVVGRFVWEEMQDCSHLRLLLLLQMPTNKLLLSSEVTDLEIDPDVANNKEEVYIQGISLVGIVATLIANVTYLASVTPPRGFDSSPGHDGVAFASSMKLPTVFLFFNSIAFYSSVLAVVVMTAFIPIYGTAGEWGAIFLSSSLPVVLSLIAFYIAFMFSSWASLGSSWLKPFFITLLGIAMVLYVRFWAIELMEGHIDRHLRVMLRISPWEWYIKRASSSGSSVPGFLERCERSFKSIAESILSQRSVKTTSRSSKREQEKARFIFRAETRK</sequence>
<organism evidence="1 2">
    <name type="scientific">Diphasiastrum complanatum</name>
    <name type="common">Issler's clubmoss</name>
    <name type="synonym">Lycopodium complanatum</name>
    <dbReference type="NCBI Taxonomy" id="34168"/>
    <lineage>
        <taxon>Eukaryota</taxon>
        <taxon>Viridiplantae</taxon>
        <taxon>Streptophyta</taxon>
        <taxon>Embryophyta</taxon>
        <taxon>Tracheophyta</taxon>
        <taxon>Lycopodiopsida</taxon>
        <taxon>Lycopodiales</taxon>
        <taxon>Lycopodiaceae</taxon>
        <taxon>Lycopodioideae</taxon>
        <taxon>Diphasiastrum</taxon>
    </lineage>
</organism>
<protein>
    <submittedName>
        <fullName evidence="1">Uncharacterized protein</fullName>
    </submittedName>
</protein>
<evidence type="ECO:0000313" key="1">
    <source>
        <dbReference type="EMBL" id="KAJ7551479.1"/>
    </source>
</evidence>
<dbReference type="EMBL" id="CM055097">
    <property type="protein sequence ID" value="KAJ7551479.1"/>
    <property type="molecule type" value="Genomic_DNA"/>
</dbReference>